<proteinExistence type="predicted"/>
<dbReference type="EMBL" id="BPQQ01000006">
    <property type="protein sequence ID" value="GJD98747.1"/>
    <property type="molecule type" value="Genomic_DNA"/>
</dbReference>
<sequence>MEAIWFGSSSQGCTSALAMDGAGWHASGALLAPDTLALPTLSPNLPELNPAKTNWQFLRQNKLAHRLYDTYEAIVEARCEAWKSFATAPDLIQSITARQWANVS</sequence>
<protein>
    <submittedName>
        <fullName evidence="1">IS630 family transposase ISAli3</fullName>
    </submittedName>
</protein>
<reference evidence="1" key="1">
    <citation type="journal article" date="2021" name="Front. Microbiol.">
        <title>Comprehensive Comparative Genomics and Phenotyping of Methylobacterium Species.</title>
        <authorList>
            <person name="Alessa O."/>
            <person name="Ogura Y."/>
            <person name="Fujitani Y."/>
            <person name="Takami H."/>
            <person name="Hayashi T."/>
            <person name="Sahin N."/>
            <person name="Tani A."/>
        </authorList>
    </citation>
    <scope>NUCLEOTIDE SEQUENCE</scope>
    <source>
        <strain evidence="1">DSM 17168</strain>
    </source>
</reference>
<reference evidence="1" key="2">
    <citation type="submission" date="2021-08" db="EMBL/GenBank/DDBJ databases">
        <authorList>
            <person name="Tani A."/>
            <person name="Ola A."/>
            <person name="Ogura Y."/>
            <person name="Katsura K."/>
            <person name="Hayashi T."/>
        </authorList>
    </citation>
    <scope>NUCLEOTIDE SEQUENCE</scope>
    <source>
        <strain evidence="1">DSM 17168</strain>
    </source>
</reference>
<keyword evidence="2" id="KW-1185">Reference proteome</keyword>
<evidence type="ECO:0000313" key="1">
    <source>
        <dbReference type="EMBL" id="GJD98747.1"/>
    </source>
</evidence>
<dbReference type="RefSeq" id="WP_238233696.1">
    <property type="nucleotide sequence ID" value="NZ_BPQQ01000006.1"/>
</dbReference>
<accession>A0ABQ4S9E1</accession>
<dbReference type="Proteomes" id="UP001055153">
    <property type="component" value="Unassembled WGS sequence"/>
</dbReference>
<name>A0ABQ4S9E1_9HYPH</name>
<evidence type="ECO:0000313" key="2">
    <source>
        <dbReference type="Proteomes" id="UP001055153"/>
    </source>
</evidence>
<comment type="caution">
    <text evidence="1">The sequence shown here is derived from an EMBL/GenBank/DDBJ whole genome shotgun (WGS) entry which is preliminary data.</text>
</comment>
<organism evidence="1 2">
    <name type="scientific">Methylobacterium isbiliense</name>
    <dbReference type="NCBI Taxonomy" id="315478"/>
    <lineage>
        <taxon>Bacteria</taxon>
        <taxon>Pseudomonadati</taxon>
        <taxon>Pseudomonadota</taxon>
        <taxon>Alphaproteobacteria</taxon>
        <taxon>Hyphomicrobiales</taxon>
        <taxon>Methylobacteriaceae</taxon>
        <taxon>Methylobacterium</taxon>
    </lineage>
</organism>
<gene>
    <name evidence="1" type="ORF">GMJLKIPL_0658</name>
</gene>